<dbReference type="AlphaFoldDB" id="A0A7C8MDW1"/>
<comment type="caution">
    <text evidence="2">The sequence shown here is derived from an EMBL/GenBank/DDBJ whole genome shotgun (WGS) entry which is preliminary data.</text>
</comment>
<feature type="compositionally biased region" description="Basic residues" evidence="1">
    <location>
        <begin position="147"/>
        <end position="161"/>
    </location>
</feature>
<name>A0A7C8MDW1_9PLEO</name>
<evidence type="ECO:0000256" key="1">
    <source>
        <dbReference type="SAM" id="MobiDB-lite"/>
    </source>
</evidence>
<dbReference type="EMBL" id="JAADJZ010000013">
    <property type="protein sequence ID" value="KAF2870902.1"/>
    <property type="molecule type" value="Genomic_DNA"/>
</dbReference>
<reference evidence="2 3" key="1">
    <citation type="submission" date="2020-01" db="EMBL/GenBank/DDBJ databases">
        <authorList>
            <consortium name="DOE Joint Genome Institute"/>
            <person name="Haridas S."/>
            <person name="Albert R."/>
            <person name="Binder M."/>
            <person name="Bloem J."/>
            <person name="Labutti K."/>
            <person name="Salamov A."/>
            <person name="Andreopoulos B."/>
            <person name="Baker S.E."/>
            <person name="Barry K."/>
            <person name="Bills G."/>
            <person name="Bluhm B.H."/>
            <person name="Cannon C."/>
            <person name="Castanera R."/>
            <person name="Culley D.E."/>
            <person name="Daum C."/>
            <person name="Ezra D."/>
            <person name="Gonzalez J.B."/>
            <person name="Henrissat B."/>
            <person name="Kuo A."/>
            <person name="Liang C."/>
            <person name="Lipzen A."/>
            <person name="Lutzoni F."/>
            <person name="Magnuson J."/>
            <person name="Mondo S."/>
            <person name="Nolan M."/>
            <person name="Ohm R."/>
            <person name="Pangilinan J."/>
            <person name="Park H.-J.H."/>
            <person name="Ramirez L."/>
            <person name="Alfaro M."/>
            <person name="Sun H."/>
            <person name="Tritt A."/>
            <person name="Yoshinaga Y."/>
            <person name="Zwiers L.-H.L."/>
            <person name="Turgeon B.G."/>
            <person name="Goodwin S.B."/>
            <person name="Spatafora J.W."/>
            <person name="Crous P.W."/>
            <person name="Grigoriev I.V."/>
        </authorList>
    </citation>
    <scope>NUCLEOTIDE SEQUENCE [LARGE SCALE GENOMIC DNA]</scope>
    <source>
        <strain evidence="2 3">CBS 611.86</strain>
    </source>
</reference>
<gene>
    <name evidence="2" type="ORF">BDV95DRAFT_595571</name>
</gene>
<organism evidence="2 3">
    <name type="scientific">Massariosphaeria phaeospora</name>
    <dbReference type="NCBI Taxonomy" id="100035"/>
    <lineage>
        <taxon>Eukaryota</taxon>
        <taxon>Fungi</taxon>
        <taxon>Dikarya</taxon>
        <taxon>Ascomycota</taxon>
        <taxon>Pezizomycotina</taxon>
        <taxon>Dothideomycetes</taxon>
        <taxon>Pleosporomycetidae</taxon>
        <taxon>Pleosporales</taxon>
        <taxon>Pleosporales incertae sedis</taxon>
        <taxon>Massariosphaeria</taxon>
    </lineage>
</organism>
<feature type="compositionally biased region" description="Acidic residues" evidence="1">
    <location>
        <begin position="110"/>
        <end position="125"/>
    </location>
</feature>
<dbReference type="Proteomes" id="UP000481861">
    <property type="component" value="Unassembled WGS sequence"/>
</dbReference>
<protein>
    <submittedName>
        <fullName evidence="2">Uncharacterized protein</fullName>
    </submittedName>
</protein>
<evidence type="ECO:0000313" key="3">
    <source>
        <dbReference type="Proteomes" id="UP000481861"/>
    </source>
</evidence>
<sequence>MVPRKRKKSIEDFVLDDDAATDQDYAPSQLASSDTGSPRRVQSAELPTATQTGQREALHASGPMHASSSPAGSQLHPLNADRLESVNARVASRHRTLQRPPRKDVYDIPVESDEDNEDHTDEEDNQTVRDMGPPILRQTPVSPAPPRRVRAAGRKGQSKTKRVMEDLHRGSDVSDCADASDDSTDEELDFAPMETQVAVGLQRTLTREDLRVPDLEDVGMLPGEALNEQTSFVKLVKAIDQDGLLPALEAARDAEAASGSVLGKEYARYPMVWQYHSFSTLCSMHPRIIQELVHGNLVIAANSDADLRQTLDANYERGKVQPNIYARVLTDTSGQSMSSTNAQRLARWLRRYISDDLSVIDNTKHREVFYRIDRQFQKWKRADTARGQRRYLQTDAYDRSDGRLQVIRTFCVQLERRCGDGGRLSPPLQYIGYAAKADTRERQHEACGKSSNWLASFVQAVCNVAWEKGAYQMHFFVVCLLSEEAQGMVGEMLLTRLPNAYYNSGGGFCVDVAGKSLESMHFAKLAPDQRADQWHEYAQWVKEHTRIYANWELQKQRELAVIARVDAEGEAVKAVWHKAREMYPMYTERG</sequence>
<evidence type="ECO:0000313" key="2">
    <source>
        <dbReference type="EMBL" id="KAF2870902.1"/>
    </source>
</evidence>
<feature type="region of interest" description="Disordered" evidence="1">
    <location>
        <begin position="1"/>
        <end position="163"/>
    </location>
</feature>
<accession>A0A7C8MDW1</accession>
<dbReference type="OrthoDB" id="3799243at2759"/>
<proteinExistence type="predicted"/>
<keyword evidence="3" id="KW-1185">Reference proteome</keyword>